<feature type="domain" description="Ig-like" evidence="10">
    <location>
        <begin position="310"/>
        <end position="404"/>
    </location>
</feature>
<dbReference type="Pfam" id="PF13927">
    <property type="entry name" value="Ig_3"/>
    <property type="match status" value="4"/>
</dbReference>
<gene>
    <name evidence="11" type="ORF">QE152_g38807</name>
</gene>
<dbReference type="InterPro" id="IPR036179">
    <property type="entry name" value="Ig-like_dom_sf"/>
</dbReference>
<dbReference type="SMART" id="SM00408">
    <property type="entry name" value="IGc2"/>
    <property type="match status" value="4"/>
</dbReference>
<keyword evidence="7" id="KW-0472">Membrane</keyword>
<dbReference type="Proteomes" id="UP001458880">
    <property type="component" value="Unassembled WGS sequence"/>
</dbReference>
<accession>A0AAW1HVX7</accession>
<name>A0AAW1HVX7_POPJA</name>
<reference evidence="11 12" key="1">
    <citation type="journal article" date="2024" name="BMC Genomics">
        <title>De novo assembly and annotation of Popillia japonica's genome with initial clues to its potential as an invasive pest.</title>
        <authorList>
            <person name="Cucini C."/>
            <person name="Boschi S."/>
            <person name="Funari R."/>
            <person name="Cardaioli E."/>
            <person name="Iannotti N."/>
            <person name="Marturano G."/>
            <person name="Paoli F."/>
            <person name="Bruttini M."/>
            <person name="Carapelli A."/>
            <person name="Frati F."/>
            <person name="Nardi F."/>
        </authorList>
    </citation>
    <scope>NUCLEOTIDE SEQUENCE [LARGE SCALE GENOMIC DNA]</scope>
    <source>
        <strain evidence="11">DMR45628</strain>
    </source>
</reference>
<keyword evidence="3" id="KW-0732">Signal</keyword>
<feature type="domain" description="Ig-like" evidence="10">
    <location>
        <begin position="118"/>
        <end position="209"/>
    </location>
</feature>
<protein>
    <recommendedName>
        <fullName evidence="10">Ig-like domain-containing protein</fullName>
    </recommendedName>
</protein>
<dbReference type="PROSITE" id="PS50835">
    <property type="entry name" value="IG_LIKE"/>
    <property type="match status" value="4"/>
</dbReference>
<dbReference type="GO" id="GO:0070593">
    <property type="term" value="P:dendrite self-avoidance"/>
    <property type="evidence" value="ECO:0007669"/>
    <property type="project" value="TreeGrafter"/>
</dbReference>
<keyword evidence="4" id="KW-0677">Repeat</keyword>
<evidence type="ECO:0000256" key="4">
    <source>
        <dbReference type="ARBA" id="ARBA00022737"/>
    </source>
</evidence>
<evidence type="ECO:0000256" key="9">
    <source>
        <dbReference type="ARBA" id="ARBA00023319"/>
    </source>
</evidence>
<dbReference type="InterPro" id="IPR007110">
    <property type="entry name" value="Ig-like_dom"/>
</dbReference>
<evidence type="ECO:0000256" key="8">
    <source>
        <dbReference type="ARBA" id="ARBA00023157"/>
    </source>
</evidence>
<organism evidence="11 12">
    <name type="scientific">Popillia japonica</name>
    <name type="common">Japanese beetle</name>
    <dbReference type="NCBI Taxonomy" id="7064"/>
    <lineage>
        <taxon>Eukaryota</taxon>
        <taxon>Metazoa</taxon>
        <taxon>Ecdysozoa</taxon>
        <taxon>Arthropoda</taxon>
        <taxon>Hexapoda</taxon>
        <taxon>Insecta</taxon>
        <taxon>Pterygota</taxon>
        <taxon>Neoptera</taxon>
        <taxon>Endopterygota</taxon>
        <taxon>Coleoptera</taxon>
        <taxon>Polyphaga</taxon>
        <taxon>Scarabaeiformia</taxon>
        <taxon>Scarabaeidae</taxon>
        <taxon>Rutelinae</taxon>
        <taxon>Popillia</taxon>
    </lineage>
</organism>
<dbReference type="GO" id="GO:0098632">
    <property type="term" value="F:cell-cell adhesion mediator activity"/>
    <property type="evidence" value="ECO:0007669"/>
    <property type="project" value="TreeGrafter"/>
</dbReference>
<dbReference type="GO" id="GO:0030424">
    <property type="term" value="C:axon"/>
    <property type="evidence" value="ECO:0007669"/>
    <property type="project" value="TreeGrafter"/>
</dbReference>
<dbReference type="Gene3D" id="2.60.40.10">
    <property type="entry name" value="Immunoglobulins"/>
    <property type="match status" value="4"/>
</dbReference>
<dbReference type="PANTHER" id="PTHR10075:SF14">
    <property type="entry name" value="CELL ADHESION MOLECULE DSCAM2-RELATED"/>
    <property type="match status" value="1"/>
</dbReference>
<dbReference type="InterPro" id="IPR003599">
    <property type="entry name" value="Ig_sub"/>
</dbReference>
<evidence type="ECO:0000256" key="2">
    <source>
        <dbReference type="ARBA" id="ARBA00022692"/>
    </source>
</evidence>
<dbReference type="GO" id="GO:0007411">
    <property type="term" value="P:axon guidance"/>
    <property type="evidence" value="ECO:0007669"/>
    <property type="project" value="TreeGrafter"/>
</dbReference>
<dbReference type="PANTHER" id="PTHR10075">
    <property type="entry name" value="BASIGIN RELATED"/>
    <property type="match status" value="1"/>
</dbReference>
<dbReference type="SUPFAM" id="SSF48726">
    <property type="entry name" value="Immunoglobulin"/>
    <property type="match status" value="4"/>
</dbReference>
<feature type="non-terminal residue" evidence="11">
    <location>
        <position position="1"/>
    </location>
</feature>
<keyword evidence="6" id="KW-1133">Transmembrane helix</keyword>
<proteinExistence type="predicted"/>
<dbReference type="EMBL" id="JASPKY010000868">
    <property type="protein sequence ID" value="KAK9680807.1"/>
    <property type="molecule type" value="Genomic_DNA"/>
</dbReference>
<sequence>PPHITPFDFGSNKKKSIFAVPPHITPFDFGSNALNAGESASLYCTVNKGDNPINIEWFLNGKSVADVAGIRVNRYERKMSGLIIDSVTAEHSGRYTCRATNWAGSAYYAAVLAINVPPQIAHFDFGKDSIDAGEGVSTQCTAAKGDYPLNITWLLNSKPISLNEGIFINRASKRVSTLSIDNVQANHAGNYTCLVGNMAAVEEYTATLSINVPPHITPFDFGNDVLNAGDSASLYCTVNKGDNPVNIEWFLNGRPVLGMDGISVDHYKKKVSNLNIESVRAEHSGKYTCRATNWAGSAYYATVLVVNVPPHITPIDIEGSINSGDSVTLYCTVNKGDNPIFIEWFLNSQPVGFINGITVNPVGKKVSVLSIDAVQAEHSGKYTCKATNWAGSAYYTTLASYPLTLYKLSILGNTPARPRIGPAQLITQQN</sequence>
<dbReference type="GO" id="GO:0007156">
    <property type="term" value="P:homophilic cell adhesion via plasma membrane adhesion molecules"/>
    <property type="evidence" value="ECO:0007669"/>
    <property type="project" value="TreeGrafter"/>
</dbReference>
<evidence type="ECO:0000259" key="10">
    <source>
        <dbReference type="PROSITE" id="PS50835"/>
    </source>
</evidence>
<evidence type="ECO:0000313" key="11">
    <source>
        <dbReference type="EMBL" id="KAK9680807.1"/>
    </source>
</evidence>
<feature type="domain" description="Ig-like" evidence="10">
    <location>
        <begin position="22"/>
        <end position="115"/>
    </location>
</feature>
<evidence type="ECO:0000256" key="1">
    <source>
        <dbReference type="ARBA" id="ARBA00004167"/>
    </source>
</evidence>
<evidence type="ECO:0000256" key="6">
    <source>
        <dbReference type="ARBA" id="ARBA00022989"/>
    </source>
</evidence>
<comment type="caution">
    <text evidence="11">The sequence shown here is derived from an EMBL/GenBank/DDBJ whole genome shotgun (WGS) entry which is preliminary data.</text>
</comment>
<feature type="domain" description="Ig-like" evidence="10">
    <location>
        <begin position="214"/>
        <end position="307"/>
    </location>
</feature>
<evidence type="ECO:0000256" key="3">
    <source>
        <dbReference type="ARBA" id="ARBA00022729"/>
    </source>
</evidence>
<dbReference type="InterPro" id="IPR003598">
    <property type="entry name" value="Ig_sub2"/>
</dbReference>
<dbReference type="AlphaFoldDB" id="A0AAW1HVX7"/>
<evidence type="ECO:0000256" key="5">
    <source>
        <dbReference type="ARBA" id="ARBA00022889"/>
    </source>
</evidence>
<comment type="subcellular location">
    <subcellularLocation>
        <location evidence="1">Membrane</location>
        <topology evidence="1">Single-pass membrane protein</topology>
    </subcellularLocation>
</comment>
<dbReference type="SMART" id="SM00409">
    <property type="entry name" value="IG"/>
    <property type="match status" value="4"/>
</dbReference>
<dbReference type="FunFam" id="2.60.40.10:FF:000017">
    <property type="entry name" value="Down syndrome cell adhesion molecule b"/>
    <property type="match status" value="4"/>
</dbReference>
<keyword evidence="8" id="KW-1015">Disulfide bond</keyword>
<keyword evidence="9" id="KW-0393">Immunoglobulin domain</keyword>
<keyword evidence="2" id="KW-0812">Transmembrane</keyword>
<evidence type="ECO:0000256" key="7">
    <source>
        <dbReference type="ARBA" id="ARBA00023136"/>
    </source>
</evidence>
<dbReference type="InterPro" id="IPR013783">
    <property type="entry name" value="Ig-like_fold"/>
</dbReference>
<keyword evidence="5" id="KW-0130">Cell adhesion</keyword>
<keyword evidence="12" id="KW-1185">Reference proteome</keyword>
<dbReference type="GO" id="GO:0005886">
    <property type="term" value="C:plasma membrane"/>
    <property type="evidence" value="ECO:0007669"/>
    <property type="project" value="TreeGrafter"/>
</dbReference>
<evidence type="ECO:0000313" key="12">
    <source>
        <dbReference type="Proteomes" id="UP001458880"/>
    </source>
</evidence>